<keyword evidence="2" id="KW-1185">Reference proteome</keyword>
<dbReference type="PANTHER" id="PTHR35866">
    <property type="entry name" value="PUTATIVE-RELATED"/>
    <property type="match status" value="1"/>
</dbReference>
<name>A0A7C9KMT4_9SPHN</name>
<dbReference type="Pfam" id="PF03692">
    <property type="entry name" value="CxxCxxCC"/>
    <property type="match status" value="1"/>
</dbReference>
<comment type="caution">
    <text evidence="1">The sequence shown here is derived from an EMBL/GenBank/DDBJ whole genome shotgun (WGS) entry which is preliminary data.</text>
</comment>
<sequence length="263" mass="27199">MPPEPSAEPLDLSATLVPGAPAATGNVTIKLGDDHIPIRVTVPVEPTTLEPLLPIFQGFLGAMVDRAVGQAAAAGLSVSCRAGCGACCRQAVPIAPSEARDVAAHVAAMPDARRTQVQARFAAARQALAAAGIGDRAATFDAATMEDRLAFGMAYFRAGVACPFLEDESCSIHPVRPLACREYLVTSPAENCRWPTMDNVRPVRLGGSLGQALIATEAVMAGHGRLLLVDALDWAAANPAPPPVHNGPSLVKGVFDVLAKLSG</sequence>
<evidence type="ECO:0000313" key="1">
    <source>
        <dbReference type="EMBL" id="MQT18083.1"/>
    </source>
</evidence>
<dbReference type="OrthoDB" id="7202843at2"/>
<dbReference type="Proteomes" id="UP000481327">
    <property type="component" value="Unassembled WGS sequence"/>
</dbReference>
<accession>A0A7C9KMT4</accession>
<proteinExistence type="predicted"/>
<gene>
    <name evidence="1" type="ORF">F3168_12540</name>
</gene>
<dbReference type="PANTHER" id="PTHR35866:SF1">
    <property type="entry name" value="YKGJ FAMILY CYSTEINE CLUSTER PROTEIN"/>
    <property type="match status" value="1"/>
</dbReference>
<dbReference type="RefSeq" id="WP_152578561.1">
    <property type="nucleotide sequence ID" value="NZ_JAATJI010000001.1"/>
</dbReference>
<dbReference type="EMBL" id="WIOL01000005">
    <property type="protein sequence ID" value="MQT18083.1"/>
    <property type="molecule type" value="Genomic_DNA"/>
</dbReference>
<protein>
    <submittedName>
        <fullName evidence="1">YkgJ family cysteine cluster protein</fullName>
    </submittedName>
</protein>
<reference evidence="1 2" key="1">
    <citation type="submission" date="2019-09" db="EMBL/GenBank/DDBJ databases">
        <title>Polymorphobacter sp. isolated from a lake in China.</title>
        <authorList>
            <person name="Liu Z."/>
        </authorList>
    </citation>
    <scope>NUCLEOTIDE SEQUENCE [LARGE SCALE GENOMIC DNA]</scope>
    <source>
        <strain evidence="1 2">D40P</strain>
    </source>
</reference>
<dbReference type="InterPro" id="IPR005358">
    <property type="entry name" value="Puta_zinc/iron-chelating_dom"/>
</dbReference>
<dbReference type="AlphaFoldDB" id="A0A7C9KMT4"/>
<organism evidence="1 2">
    <name type="scientific">Sandarakinorhabdus fusca</name>
    <dbReference type="NCBI Taxonomy" id="1439888"/>
    <lineage>
        <taxon>Bacteria</taxon>
        <taxon>Pseudomonadati</taxon>
        <taxon>Pseudomonadota</taxon>
        <taxon>Alphaproteobacteria</taxon>
        <taxon>Sphingomonadales</taxon>
        <taxon>Sphingosinicellaceae</taxon>
        <taxon>Sandarakinorhabdus</taxon>
    </lineage>
</organism>
<evidence type="ECO:0000313" key="2">
    <source>
        <dbReference type="Proteomes" id="UP000481327"/>
    </source>
</evidence>